<name>A0A068X4X7_ECHGR</name>
<proteinExistence type="predicted"/>
<evidence type="ECO:0000313" key="2">
    <source>
        <dbReference type="Proteomes" id="UP000492820"/>
    </source>
</evidence>
<gene>
    <name evidence="1" type="ORF">EgrG_002058500</name>
</gene>
<evidence type="ECO:0000313" key="1">
    <source>
        <dbReference type="EMBL" id="CDS25084.1"/>
    </source>
</evidence>
<reference evidence="1" key="2">
    <citation type="submission" date="2014-06" db="EMBL/GenBank/DDBJ databases">
        <authorList>
            <person name="Aslett M."/>
        </authorList>
    </citation>
    <scope>NUCLEOTIDE SEQUENCE</scope>
</reference>
<protein>
    <submittedName>
        <fullName evidence="3">SUI1 domain-containing protein</fullName>
    </submittedName>
</protein>
<reference evidence="1 2" key="1">
    <citation type="journal article" date="2013" name="Nature">
        <title>The genomes of four tapeworm species reveal adaptations to parasitism.</title>
        <authorList>
            <person name="Tsai I.J."/>
            <person name="Zarowiecki M."/>
            <person name="Holroyd N."/>
            <person name="Garciarrubio A."/>
            <person name="Sanchez-Flores A."/>
            <person name="Brooks K.L."/>
            <person name="Tracey A."/>
            <person name="Bobes R.J."/>
            <person name="Fragoso G."/>
            <person name="Sciutto E."/>
            <person name="Aslett M."/>
            <person name="Beasley H."/>
            <person name="Bennett H.M."/>
            <person name="Cai J."/>
            <person name="Camicia F."/>
            <person name="Clark R."/>
            <person name="Cucher M."/>
            <person name="De Silva N."/>
            <person name="Day T.A."/>
            <person name="Deplazes P."/>
            <person name="Estrada K."/>
            <person name="Fernandez C."/>
            <person name="Holland P.W."/>
            <person name="Hou J."/>
            <person name="Hu S."/>
            <person name="Huckvale T."/>
            <person name="Hung S.S."/>
            <person name="Kamenetzky L."/>
            <person name="Keane J.A."/>
            <person name="Kiss F."/>
            <person name="Koziol U."/>
            <person name="Lambert O."/>
            <person name="Liu K."/>
            <person name="Luo X."/>
            <person name="Luo Y."/>
            <person name="Macchiaroli N."/>
            <person name="Nichol S."/>
            <person name="Paps J."/>
            <person name="Parkinson J."/>
            <person name="Pouchkina-Stantcheva N."/>
            <person name="Riddiford N."/>
            <person name="Rosenzvit M."/>
            <person name="Salinas G."/>
            <person name="Wasmuth J.D."/>
            <person name="Zamanian M."/>
            <person name="Zheng Y."/>
            <person name="Cai X."/>
            <person name="Soberon X."/>
            <person name="Olson P.D."/>
            <person name="Laclette J.P."/>
            <person name="Brehm K."/>
            <person name="Berriman M."/>
            <person name="Garciarrubio A."/>
            <person name="Bobes R.J."/>
            <person name="Fragoso G."/>
            <person name="Sanchez-Flores A."/>
            <person name="Estrada K."/>
            <person name="Cevallos M.A."/>
            <person name="Morett E."/>
            <person name="Gonzalez V."/>
            <person name="Portillo T."/>
            <person name="Ochoa-Leyva A."/>
            <person name="Jose M.V."/>
            <person name="Sciutto E."/>
            <person name="Landa A."/>
            <person name="Jimenez L."/>
            <person name="Valdes V."/>
            <person name="Carrero J.C."/>
            <person name="Larralde C."/>
            <person name="Morales-Montor J."/>
            <person name="Limon-Lason J."/>
            <person name="Soberon X."/>
            <person name="Laclette J.P."/>
        </authorList>
    </citation>
    <scope>NUCLEOTIDE SEQUENCE [LARGE SCALE GENOMIC DNA]</scope>
</reference>
<organism evidence="1">
    <name type="scientific">Echinococcus granulosus</name>
    <name type="common">Hydatid tapeworm</name>
    <dbReference type="NCBI Taxonomy" id="6210"/>
    <lineage>
        <taxon>Eukaryota</taxon>
        <taxon>Metazoa</taxon>
        <taxon>Spiralia</taxon>
        <taxon>Lophotrochozoa</taxon>
        <taxon>Platyhelminthes</taxon>
        <taxon>Cestoda</taxon>
        <taxon>Eucestoda</taxon>
        <taxon>Cyclophyllidea</taxon>
        <taxon>Taeniidae</taxon>
        <taxon>Echinococcus</taxon>
        <taxon>Echinococcus granulosus group</taxon>
    </lineage>
</organism>
<evidence type="ECO:0000313" key="3">
    <source>
        <dbReference type="WBParaSite" id="EgrG_002058500"/>
    </source>
</evidence>
<dbReference type="WBParaSite" id="EgrG_002058500">
    <property type="protein sequence ID" value="EgrG_002058500"/>
    <property type="gene ID" value="EgrG_002058500"/>
</dbReference>
<dbReference type="AlphaFoldDB" id="A0A068X4X7"/>
<accession>A0A068X4X7</accession>
<dbReference type="Proteomes" id="UP000492820">
    <property type="component" value="Unassembled WGS sequence"/>
</dbReference>
<sequence length="131" mass="14585">MDNGPTRKQSIYDEPILNKRPIRAFSAAIDKSLWDIINHNPMYRRRRDAATCPAATLVLVPNRVMRCAGIKSDVQVVMERCRTGGIKMGCETKKTLVGSFQDLAVPHAVGGVIEEELNKLGVSDDDSLQFR</sequence>
<dbReference type="EMBL" id="LK028712">
    <property type="protein sequence ID" value="CDS25084.1"/>
    <property type="molecule type" value="Genomic_DNA"/>
</dbReference>
<reference evidence="3" key="3">
    <citation type="submission" date="2020-10" db="UniProtKB">
        <authorList>
            <consortium name="WormBaseParasite"/>
        </authorList>
    </citation>
    <scope>IDENTIFICATION</scope>
</reference>